<evidence type="ECO:0000313" key="9">
    <source>
        <dbReference type="Proteomes" id="UP000199643"/>
    </source>
</evidence>
<evidence type="ECO:0000256" key="4">
    <source>
        <dbReference type="ARBA" id="ARBA00023136"/>
    </source>
</evidence>
<keyword evidence="9" id="KW-1185">Reference proteome</keyword>
<dbReference type="Pfam" id="PF14322">
    <property type="entry name" value="SusD-like_3"/>
    <property type="match status" value="1"/>
</dbReference>
<keyword evidence="3" id="KW-0732">Signal</keyword>
<comment type="similarity">
    <text evidence="2">Belongs to the SusD family.</text>
</comment>
<evidence type="ECO:0000256" key="3">
    <source>
        <dbReference type="ARBA" id="ARBA00022729"/>
    </source>
</evidence>
<dbReference type="InterPro" id="IPR011990">
    <property type="entry name" value="TPR-like_helical_dom_sf"/>
</dbReference>
<dbReference type="GO" id="GO:0009279">
    <property type="term" value="C:cell outer membrane"/>
    <property type="evidence" value="ECO:0007669"/>
    <property type="project" value="UniProtKB-SubCell"/>
</dbReference>
<dbReference type="RefSeq" id="WP_090499610.1">
    <property type="nucleotide sequence ID" value="NZ_FNCH01000007.1"/>
</dbReference>
<proteinExistence type="inferred from homology"/>
<dbReference type="Proteomes" id="UP000199643">
    <property type="component" value="Unassembled WGS sequence"/>
</dbReference>
<evidence type="ECO:0000256" key="2">
    <source>
        <dbReference type="ARBA" id="ARBA00006275"/>
    </source>
</evidence>
<dbReference type="Gene3D" id="1.25.40.390">
    <property type="match status" value="1"/>
</dbReference>
<evidence type="ECO:0000259" key="7">
    <source>
        <dbReference type="Pfam" id="PF14322"/>
    </source>
</evidence>
<dbReference type="InterPro" id="IPR012944">
    <property type="entry name" value="SusD_RagB_dom"/>
</dbReference>
<protein>
    <submittedName>
        <fullName evidence="8">SusD family protein</fullName>
    </submittedName>
</protein>
<dbReference type="Pfam" id="PF07980">
    <property type="entry name" value="SusD_RagB"/>
    <property type="match status" value="1"/>
</dbReference>
<evidence type="ECO:0000256" key="1">
    <source>
        <dbReference type="ARBA" id="ARBA00004442"/>
    </source>
</evidence>
<dbReference type="EMBL" id="FNCH01000007">
    <property type="protein sequence ID" value="SDG50394.1"/>
    <property type="molecule type" value="Genomic_DNA"/>
</dbReference>
<dbReference type="SUPFAM" id="SSF48452">
    <property type="entry name" value="TPR-like"/>
    <property type="match status" value="1"/>
</dbReference>
<feature type="domain" description="SusD-like N-terminal" evidence="7">
    <location>
        <begin position="28"/>
        <end position="228"/>
    </location>
</feature>
<evidence type="ECO:0000256" key="5">
    <source>
        <dbReference type="ARBA" id="ARBA00023237"/>
    </source>
</evidence>
<reference evidence="9" key="1">
    <citation type="submission" date="2016-10" db="EMBL/GenBank/DDBJ databases">
        <authorList>
            <person name="Varghese N."/>
            <person name="Submissions S."/>
        </authorList>
    </citation>
    <scope>NUCLEOTIDE SEQUENCE [LARGE SCALE GENOMIC DNA]</scope>
    <source>
        <strain evidence="9">DSM 17933</strain>
    </source>
</reference>
<evidence type="ECO:0000313" key="8">
    <source>
        <dbReference type="EMBL" id="SDG50394.1"/>
    </source>
</evidence>
<dbReference type="AlphaFoldDB" id="A0A1G7USA7"/>
<organism evidence="8 9">
    <name type="scientific">Pedobacter terrae</name>
    <dbReference type="NCBI Taxonomy" id="405671"/>
    <lineage>
        <taxon>Bacteria</taxon>
        <taxon>Pseudomonadati</taxon>
        <taxon>Bacteroidota</taxon>
        <taxon>Sphingobacteriia</taxon>
        <taxon>Sphingobacteriales</taxon>
        <taxon>Sphingobacteriaceae</taxon>
        <taxon>Pedobacter</taxon>
    </lineage>
</organism>
<keyword evidence="5" id="KW-0998">Cell outer membrane</keyword>
<dbReference type="OrthoDB" id="697229at2"/>
<sequence>MNKTSKNIRIAVIFALTTTVFLSCKKSFLEVTPKGKLIAQTVSDYNLLLNNVDLVNQISSNAQITLGDEMVAIEPYFSGQSLRTQRLFRWDDVTYEPNEDAGELSAPLKNIYTYNKIITELPNATDGTEQQKSSIKAEAMAGRAWTYFLLINYFGKPYNASTSATDPGFPIVTAPDVTQTKFTRATVKEVYDFIISDLVSAIPNLPQKVSSRVRMSRPAAEGILGKVYVFMGKYSDALPHLNASIQGLANASIPVGLYDYNVTFAPGGQFTPIDDFGVPYPNLDGIQENIYGKQCYNDLPFGNALVIDKKTIDLYQSSDFRLNFYSSNAVFGPAYPEGFLRRTSPSTIQFGVVVPDLYLLSAECKARTNDLSGAKTDLEYLRIRRLPSDSYEVPASIANQQLPLLKYILDERIREFSAMGYRWFDMRRLSVDPLFSSNTYTHTLYSATGTVTNTFTLKPNRFALRFPQKVINENPGMENNP</sequence>
<keyword evidence="4" id="KW-0472">Membrane</keyword>
<evidence type="ECO:0000259" key="6">
    <source>
        <dbReference type="Pfam" id="PF07980"/>
    </source>
</evidence>
<dbReference type="InterPro" id="IPR033985">
    <property type="entry name" value="SusD-like_N"/>
</dbReference>
<comment type="subcellular location">
    <subcellularLocation>
        <location evidence="1">Cell outer membrane</location>
    </subcellularLocation>
</comment>
<feature type="domain" description="RagB/SusD" evidence="6">
    <location>
        <begin position="356"/>
        <end position="481"/>
    </location>
</feature>
<gene>
    <name evidence="8" type="ORF">SAMN05421827_10798</name>
</gene>
<accession>A0A1G7USA7</accession>
<dbReference type="PROSITE" id="PS51257">
    <property type="entry name" value="PROKAR_LIPOPROTEIN"/>
    <property type="match status" value="1"/>
</dbReference>
<dbReference type="STRING" id="405671.SAMN05421827_10798"/>
<name>A0A1G7USA7_9SPHI</name>